<reference evidence="2 3" key="1">
    <citation type="journal article" date="2012" name="Genome Biol.">
        <title>Genome and low-iron response of an oceanic diatom adapted to chronic iron limitation.</title>
        <authorList>
            <person name="Lommer M."/>
            <person name="Specht M."/>
            <person name="Roy A.S."/>
            <person name="Kraemer L."/>
            <person name="Andreson R."/>
            <person name="Gutowska M.A."/>
            <person name="Wolf J."/>
            <person name="Bergner S.V."/>
            <person name="Schilhabel M.B."/>
            <person name="Klostermeier U.C."/>
            <person name="Beiko R.G."/>
            <person name="Rosenstiel P."/>
            <person name="Hippler M."/>
            <person name="Laroche J."/>
        </authorList>
    </citation>
    <scope>NUCLEOTIDE SEQUENCE [LARGE SCALE GENOMIC DNA]</scope>
    <source>
        <strain evidence="2 3">CCMP1005</strain>
    </source>
</reference>
<dbReference type="AlphaFoldDB" id="K0T8D6"/>
<comment type="caution">
    <text evidence="2">The sequence shown here is derived from an EMBL/GenBank/DDBJ whole genome shotgun (WGS) entry which is preliminary data.</text>
</comment>
<feature type="compositionally biased region" description="Basic residues" evidence="1">
    <location>
        <begin position="127"/>
        <end position="137"/>
    </location>
</feature>
<proteinExistence type="predicted"/>
<feature type="region of interest" description="Disordered" evidence="1">
    <location>
        <begin position="1"/>
        <end position="86"/>
    </location>
</feature>
<keyword evidence="3" id="KW-1185">Reference proteome</keyword>
<feature type="compositionally biased region" description="Polar residues" evidence="1">
    <location>
        <begin position="58"/>
        <end position="71"/>
    </location>
</feature>
<name>K0T8D6_THAOC</name>
<feature type="non-terminal residue" evidence="2">
    <location>
        <position position="1"/>
    </location>
</feature>
<evidence type="ECO:0000313" key="3">
    <source>
        <dbReference type="Proteomes" id="UP000266841"/>
    </source>
</evidence>
<feature type="compositionally biased region" description="Basic and acidic residues" evidence="1">
    <location>
        <begin position="39"/>
        <end position="50"/>
    </location>
</feature>
<sequence length="383" mass="41496">SGRNPRHGLTVSPTDRKRSRRSDDINNDCDDEVQSPSSSKEHGLVEENIRRPIIVPTTVLSSNRASPSSKRATGGTGNFEGSYQPGETEGYVYWAAFRDDLRAPRSDRGSRGFPSPKKGARGPPQRDKRHWAKRRTGSRSPLTTGSSGRTTGSVGEGIGSARDEGASAADPVTGIGSTTDEEAAGADSATGVVLACRGYLGQILHRYLGARDVSGQRSSDLRFHATHAGIDCETEVGIPQKSDRQLAAGIAYSIIIQEHVKYYSDGKGNVTWHRPKELGPGATTACTRPQSDFSAIHRRWGGSTTNPRLTMDRGWTPCIPAHRTTVGHQQLSTRATTARARLQPDYDADLQSGTSATVYPHGPPRWIVPFPVPKRTRDEPHDL</sequence>
<evidence type="ECO:0000256" key="1">
    <source>
        <dbReference type="SAM" id="MobiDB-lite"/>
    </source>
</evidence>
<protein>
    <submittedName>
        <fullName evidence="2">Uncharacterized protein</fullName>
    </submittedName>
</protein>
<accession>K0T8D6</accession>
<dbReference type="Proteomes" id="UP000266841">
    <property type="component" value="Unassembled WGS sequence"/>
</dbReference>
<feature type="compositionally biased region" description="Low complexity" evidence="1">
    <location>
        <begin position="138"/>
        <end position="153"/>
    </location>
</feature>
<organism evidence="2 3">
    <name type="scientific">Thalassiosira oceanica</name>
    <name type="common">Marine diatom</name>
    <dbReference type="NCBI Taxonomy" id="159749"/>
    <lineage>
        <taxon>Eukaryota</taxon>
        <taxon>Sar</taxon>
        <taxon>Stramenopiles</taxon>
        <taxon>Ochrophyta</taxon>
        <taxon>Bacillariophyta</taxon>
        <taxon>Coscinodiscophyceae</taxon>
        <taxon>Thalassiosirophycidae</taxon>
        <taxon>Thalassiosirales</taxon>
        <taxon>Thalassiosiraceae</taxon>
        <taxon>Thalassiosira</taxon>
    </lineage>
</organism>
<evidence type="ECO:0000313" key="2">
    <source>
        <dbReference type="EMBL" id="EJK73850.1"/>
    </source>
</evidence>
<dbReference type="EMBL" id="AGNL01004161">
    <property type="protein sequence ID" value="EJK73850.1"/>
    <property type="molecule type" value="Genomic_DNA"/>
</dbReference>
<feature type="region of interest" description="Disordered" evidence="1">
    <location>
        <begin position="103"/>
        <end position="186"/>
    </location>
</feature>
<gene>
    <name evidence="2" type="ORF">THAOC_04506</name>
</gene>